<organism evidence="11 12">
    <name type="scientific">Diachasma alloeum</name>
    <dbReference type="NCBI Taxonomy" id="454923"/>
    <lineage>
        <taxon>Eukaryota</taxon>
        <taxon>Metazoa</taxon>
        <taxon>Ecdysozoa</taxon>
        <taxon>Arthropoda</taxon>
        <taxon>Hexapoda</taxon>
        <taxon>Insecta</taxon>
        <taxon>Pterygota</taxon>
        <taxon>Neoptera</taxon>
        <taxon>Endopterygota</taxon>
        <taxon>Hymenoptera</taxon>
        <taxon>Apocrita</taxon>
        <taxon>Ichneumonoidea</taxon>
        <taxon>Braconidae</taxon>
        <taxon>Opiinae</taxon>
        <taxon>Diachasma</taxon>
    </lineage>
</organism>
<feature type="transmembrane region" description="Helical" evidence="10">
    <location>
        <begin position="78"/>
        <end position="101"/>
    </location>
</feature>
<dbReference type="GO" id="GO:0005886">
    <property type="term" value="C:plasma membrane"/>
    <property type="evidence" value="ECO:0007669"/>
    <property type="project" value="UniProtKB-SubCell"/>
</dbReference>
<keyword evidence="7 10" id="KW-0472">Membrane</keyword>
<evidence type="ECO:0000256" key="6">
    <source>
        <dbReference type="ARBA" id="ARBA00022989"/>
    </source>
</evidence>
<name>A0A4E0S3X1_9HYME</name>
<evidence type="ECO:0000256" key="10">
    <source>
        <dbReference type="RuleBase" id="RU351113"/>
    </source>
</evidence>
<feature type="transmembrane region" description="Helical" evidence="10">
    <location>
        <begin position="50"/>
        <end position="72"/>
    </location>
</feature>
<dbReference type="GO" id="GO:0004984">
    <property type="term" value="F:olfactory receptor activity"/>
    <property type="evidence" value="ECO:0007669"/>
    <property type="project" value="InterPro"/>
</dbReference>
<dbReference type="GO" id="GO:0007165">
    <property type="term" value="P:signal transduction"/>
    <property type="evidence" value="ECO:0007669"/>
    <property type="project" value="UniProtKB-KW"/>
</dbReference>
<sequence>MILIIAAIFLVDEDHLRSGFDYACGWNRFNFDLLGIWPRKNATGIAKYRSLINASVIFLILVIPRSIALYLFWGQIDAMIQCFSTHMPLIIGMVKLIILYFQQQVLGEFLEEMEVDWKVVKPTLHHDTMMKMANISRGISIVSSSMAYAANSFGVVKFYNLESFHLKDPDPRLTMNLFWVVCLPFDTSTSINFWVALLLQFYASFSGSLSYFAFDSLVAMMIFHLCGQLDLVRLSISQLGEDSETQRVRDIQAMVRSIVKKHEKLIQSARNLETAFNFALLLLTIGCVLTFCFQGYAVIRVTVNAVRQLNFFQVGFAVTITLSAVSHLFFCCWAADCLITKSSAVGDAIYHSGWYKLPHSKAHFFLLIGFKKFRPLEITSGKFAALSLDLFMKVIKMSMSYISMLLAVQSRRT</sequence>
<dbReference type="AlphaFoldDB" id="A0A4E0S3X1"/>
<keyword evidence="5 10" id="KW-0552">Olfaction</keyword>
<dbReference type="PANTHER" id="PTHR21137:SF35">
    <property type="entry name" value="ODORANT RECEPTOR 19A-RELATED"/>
    <property type="match status" value="1"/>
</dbReference>
<dbReference type="OrthoDB" id="6617147at2759"/>
<gene>
    <name evidence="11" type="primary">Or25</name>
    <name evidence="11" type="ORF">DALL_DALL000454</name>
</gene>
<keyword evidence="4 10" id="KW-0812">Transmembrane</keyword>
<evidence type="ECO:0000313" key="12">
    <source>
        <dbReference type="Proteomes" id="UP000297026"/>
    </source>
</evidence>
<keyword evidence="2" id="KW-1003">Cell membrane</keyword>
<evidence type="ECO:0000313" key="11">
    <source>
        <dbReference type="EMBL" id="THK33245.1"/>
    </source>
</evidence>
<proteinExistence type="inferred from homology"/>
<feature type="transmembrane region" description="Helical" evidence="10">
    <location>
        <begin position="275"/>
        <end position="299"/>
    </location>
</feature>
<evidence type="ECO:0000256" key="8">
    <source>
        <dbReference type="ARBA" id="ARBA00023170"/>
    </source>
</evidence>
<dbReference type="Pfam" id="PF02949">
    <property type="entry name" value="7tm_6"/>
    <property type="match status" value="1"/>
</dbReference>
<evidence type="ECO:0000256" key="9">
    <source>
        <dbReference type="ARBA" id="ARBA00023224"/>
    </source>
</evidence>
<evidence type="ECO:0000256" key="3">
    <source>
        <dbReference type="ARBA" id="ARBA00022606"/>
    </source>
</evidence>
<evidence type="ECO:0000256" key="1">
    <source>
        <dbReference type="ARBA" id="ARBA00004651"/>
    </source>
</evidence>
<evidence type="ECO:0000256" key="4">
    <source>
        <dbReference type="ARBA" id="ARBA00022692"/>
    </source>
</evidence>
<comment type="similarity">
    <text evidence="10">Belongs to the insect chemoreceptor superfamily. Heteromeric odorant receptor channel (TC 1.A.69) family.</text>
</comment>
<dbReference type="PANTHER" id="PTHR21137">
    <property type="entry name" value="ODORANT RECEPTOR"/>
    <property type="match status" value="1"/>
</dbReference>
<keyword evidence="9 10" id="KW-0807">Transducer</keyword>
<feature type="transmembrane region" description="Helical" evidence="10">
    <location>
        <begin position="177"/>
        <end position="203"/>
    </location>
</feature>
<reference evidence="11" key="1">
    <citation type="submission" date="2019-02" db="EMBL/GenBank/DDBJ databases">
        <title>Genome of the parasitoid wasp Diachasma alloeum, an emerging model for ecological speciation and transitions to asexual reproduction.</title>
        <authorList>
            <person name="Robertson H.M."/>
            <person name="Walden K.K."/>
            <person name="Tvedte E.S."/>
            <person name="Hood G.R."/>
            <person name="Feder J.L."/>
            <person name="Forbes A.A."/>
            <person name="Logsdon J.M."/>
            <person name="Mcelroy K.E."/>
        </authorList>
    </citation>
    <scope>NUCLEOTIDE SEQUENCE [LARGE SCALE GENOMIC DNA]</scope>
    <source>
        <strain evidence="11">Michigan</strain>
    </source>
</reference>
<protein>
    <recommendedName>
        <fullName evidence="10">Odorant receptor</fullName>
    </recommendedName>
</protein>
<dbReference type="InterPro" id="IPR004117">
    <property type="entry name" value="7tm6_olfct_rcpt"/>
</dbReference>
<accession>A0A4E0S3X1</accession>
<dbReference type="Proteomes" id="UP000297026">
    <property type="component" value="Unassembled WGS sequence"/>
</dbReference>
<feature type="transmembrane region" description="Helical" evidence="10">
    <location>
        <begin position="311"/>
        <end position="335"/>
    </location>
</feature>
<comment type="caution">
    <text evidence="10">Lacks conserved residue(s) required for the propagation of feature annotation.</text>
</comment>
<keyword evidence="3 10" id="KW-0716">Sensory transduction</keyword>
<comment type="subcellular location">
    <subcellularLocation>
        <location evidence="1 10">Cell membrane</location>
        <topology evidence="1 10">Multi-pass membrane protein</topology>
    </subcellularLocation>
</comment>
<dbReference type="GO" id="GO:0005549">
    <property type="term" value="F:odorant binding"/>
    <property type="evidence" value="ECO:0007669"/>
    <property type="project" value="InterPro"/>
</dbReference>
<keyword evidence="8 10" id="KW-0675">Receptor</keyword>
<evidence type="ECO:0000256" key="2">
    <source>
        <dbReference type="ARBA" id="ARBA00022475"/>
    </source>
</evidence>
<keyword evidence="6 10" id="KW-1133">Transmembrane helix</keyword>
<evidence type="ECO:0000256" key="5">
    <source>
        <dbReference type="ARBA" id="ARBA00022725"/>
    </source>
</evidence>
<keyword evidence="12" id="KW-1185">Reference proteome</keyword>
<dbReference type="EMBL" id="ML160187">
    <property type="protein sequence ID" value="THK33245.1"/>
    <property type="molecule type" value="Genomic_DNA"/>
</dbReference>
<evidence type="ECO:0000256" key="7">
    <source>
        <dbReference type="ARBA" id="ARBA00023136"/>
    </source>
</evidence>